<keyword evidence="7" id="KW-1185">Reference proteome</keyword>
<dbReference type="PANTHER" id="PTHR42852">
    <property type="entry name" value="THIOL:DISULFIDE INTERCHANGE PROTEIN DSBE"/>
    <property type="match status" value="1"/>
</dbReference>
<comment type="caution">
    <text evidence="6">The sequence shown here is derived from an EMBL/GenBank/DDBJ whole genome shotgun (WGS) entry which is preliminary data.</text>
</comment>
<dbReference type="InterPro" id="IPR013766">
    <property type="entry name" value="Thioredoxin_domain"/>
</dbReference>
<keyword evidence="4" id="KW-0676">Redox-active center</keyword>
<evidence type="ECO:0000313" key="7">
    <source>
        <dbReference type="Proteomes" id="UP000664317"/>
    </source>
</evidence>
<evidence type="ECO:0000256" key="2">
    <source>
        <dbReference type="ARBA" id="ARBA00022748"/>
    </source>
</evidence>
<organism evidence="6 7">
    <name type="scientific">Algoriphagus oliviformis</name>
    <dbReference type="NCBI Taxonomy" id="2811231"/>
    <lineage>
        <taxon>Bacteria</taxon>
        <taxon>Pseudomonadati</taxon>
        <taxon>Bacteroidota</taxon>
        <taxon>Cytophagia</taxon>
        <taxon>Cytophagales</taxon>
        <taxon>Cyclobacteriaceae</taxon>
        <taxon>Algoriphagus</taxon>
    </lineage>
</organism>
<dbReference type="RefSeq" id="WP_206580207.1">
    <property type="nucleotide sequence ID" value="NZ_JAFKCT010000013.1"/>
</dbReference>
<dbReference type="Proteomes" id="UP000664317">
    <property type="component" value="Unassembled WGS sequence"/>
</dbReference>
<dbReference type="SUPFAM" id="SSF52833">
    <property type="entry name" value="Thioredoxin-like"/>
    <property type="match status" value="1"/>
</dbReference>
<dbReference type="Gene3D" id="3.40.30.10">
    <property type="entry name" value="Glutaredoxin"/>
    <property type="match status" value="1"/>
</dbReference>
<dbReference type="PROSITE" id="PS51352">
    <property type="entry name" value="THIOREDOXIN_2"/>
    <property type="match status" value="1"/>
</dbReference>
<reference evidence="6 7" key="1">
    <citation type="submission" date="2021-03" db="EMBL/GenBank/DDBJ databases">
        <title>novel species isolated from a fishpond in China.</title>
        <authorList>
            <person name="Lu H."/>
            <person name="Cai Z."/>
        </authorList>
    </citation>
    <scope>NUCLEOTIDE SEQUENCE [LARGE SCALE GENOMIC DNA]</scope>
    <source>
        <strain evidence="6 7">H41</strain>
    </source>
</reference>
<dbReference type="CDD" id="cd02966">
    <property type="entry name" value="TlpA_like_family"/>
    <property type="match status" value="1"/>
</dbReference>
<evidence type="ECO:0000259" key="5">
    <source>
        <dbReference type="PROSITE" id="PS51352"/>
    </source>
</evidence>
<evidence type="ECO:0000256" key="4">
    <source>
        <dbReference type="ARBA" id="ARBA00023284"/>
    </source>
</evidence>
<dbReference type="InterPro" id="IPR036249">
    <property type="entry name" value="Thioredoxin-like_sf"/>
</dbReference>
<dbReference type="InterPro" id="IPR050553">
    <property type="entry name" value="Thioredoxin_ResA/DsbE_sf"/>
</dbReference>
<evidence type="ECO:0000256" key="1">
    <source>
        <dbReference type="ARBA" id="ARBA00004196"/>
    </source>
</evidence>
<feature type="domain" description="Thioredoxin" evidence="5">
    <location>
        <begin position="344"/>
        <end position="491"/>
    </location>
</feature>
<protein>
    <submittedName>
        <fullName evidence="6">TlpA family protein disulfide reductase</fullName>
    </submittedName>
</protein>
<accession>A0ABS3C8L3</accession>
<proteinExistence type="predicted"/>
<evidence type="ECO:0000313" key="6">
    <source>
        <dbReference type="EMBL" id="MBN7813432.1"/>
    </source>
</evidence>
<gene>
    <name evidence="6" type="ORF">J0A68_20925</name>
</gene>
<keyword evidence="2" id="KW-0201">Cytochrome c-type biogenesis</keyword>
<dbReference type="EMBL" id="JAFKCT010000013">
    <property type="protein sequence ID" value="MBN7813432.1"/>
    <property type="molecule type" value="Genomic_DNA"/>
</dbReference>
<evidence type="ECO:0000256" key="3">
    <source>
        <dbReference type="ARBA" id="ARBA00023157"/>
    </source>
</evidence>
<name>A0ABS3C8L3_9BACT</name>
<dbReference type="PANTHER" id="PTHR42852:SF6">
    <property type="entry name" value="THIOL:DISULFIDE INTERCHANGE PROTEIN DSBE"/>
    <property type="match status" value="1"/>
</dbReference>
<comment type="subcellular location">
    <subcellularLocation>
        <location evidence="1">Cell envelope</location>
    </subcellularLocation>
</comment>
<sequence>MIDTTDSAGQGGALYIEVSNEMASDSLSLRFWDHLVSGRMNVTPGVAAKAAGTEGNMFEGSRNFRVFEAAFPPVARRGFFDLSMGGSRLVRQWIYLPGDSLRLRVDHSSGTFLFGGPDAAFYRLQDEVDRIFKEERFNTDPVLFSADREFYRSDSITESLWNRSRTRPENLYVRMQLIGDAEEAWTETLRYISSHGLDHPAFTILHRHRDVLPAPRLALVEAAIKGQILYNGIQKSELAWHAIKQDPAKLAKLRDWVDTFGLATQEISHPLLAQGFYHFALMESHARQIPIEQVYAPLPNPLREEVIAFYILDNFNRMEDRLPEVIAQNLPLVESDWIKRRFYGLLANAAGTFSAEGIYLPDGSKLDPASLQGKTVLIHYWISGCVFCVEEHRRLMAGLSERYSDSDQILILTVNGDANAENWRRSLASGKYASESSLNAWVPRGTGVLKTYSINSYPQKMIVSKEGKILLQSILLMEPEDLIRRLEQDADPMTFLSPTKPTQP</sequence>
<keyword evidence="3" id="KW-1015">Disulfide bond</keyword>